<evidence type="ECO:0008006" key="4">
    <source>
        <dbReference type="Google" id="ProtNLM"/>
    </source>
</evidence>
<reference evidence="2 3" key="1">
    <citation type="journal article" date="2017" name="Mol. Plant">
        <title>The Genome of Medicinal Plant Macleaya cordata Provides New Insights into Benzylisoquinoline Alkaloids Metabolism.</title>
        <authorList>
            <person name="Liu X."/>
            <person name="Liu Y."/>
            <person name="Huang P."/>
            <person name="Ma Y."/>
            <person name="Qing Z."/>
            <person name="Tang Q."/>
            <person name="Cao H."/>
            <person name="Cheng P."/>
            <person name="Zheng Y."/>
            <person name="Yuan Z."/>
            <person name="Zhou Y."/>
            <person name="Liu J."/>
            <person name="Tang Z."/>
            <person name="Zhuo Y."/>
            <person name="Zhang Y."/>
            <person name="Yu L."/>
            <person name="Huang J."/>
            <person name="Yang P."/>
            <person name="Peng Q."/>
            <person name="Zhang J."/>
            <person name="Jiang W."/>
            <person name="Zhang Z."/>
            <person name="Lin K."/>
            <person name="Ro D.K."/>
            <person name="Chen X."/>
            <person name="Xiong X."/>
            <person name="Shang Y."/>
            <person name="Huang S."/>
            <person name="Zeng J."/>
        </authorList>
    </citation>
    <scope>NUCLEOTIDE SEQUENCE [LARGE SCALE GENOMIC DNA]</scope>
    <source>
        <strain evidence="3">cv. BLH2017</strain>
        <tissue evidence="2">Root</tissue>
    </source>
</reference>
<keyword evidence="1" id="KW-0812">Transmembrane</keyword>
<evidence type="ECO:0000256" key="1">
    <source>
        <dbReference type="SAM" id="Phobius"/>
    </source>
</evidence>
<comment type="caution">
    <text evidence="2">The sequence shown here is derived from an EMBL/GenBank/DDBJ whole genome shotgun (WGS) entry which is preliminary data.</text>
</comment>
<protein>
    <recommendedName>
        <fullName evidence="4">Transmembrane protein</fullName>
    </recommendedName>
</protein>
<keyword evidence="3" id="KW-1185">Reference proteome</keyword>
<feature type="transmembrane region" description="Helical" evidence="1">
    <location>
        <begin position="38"/>
        <end position="59"/>
    </location>
</feature>
<keyword evidence="1" id="KW-0472">Membrane</keyword>
<dbReference type="AlphaFoldDB" id="A0A200PLR1"/>
<proteinExistence type="predicted"/>
<name>A0A200PLR1_MACCD</name>
<evidence type="ECO:0000313" key="2">
    <source>
        <dbReference type="EMBL" id="OUZ99139.1"/>
    </source>
</evidence>
<organism evidence="2 3">
    <name type="scientific">Macleaya cordata</name>
    <name type="common">Five-seeded plume-poppy</name>
    <name type="synonym">Bocconia cordata</name>
    <dbReference type="NCBI Taxonomy" id="56857"/>
    <lineage>
        <taxon>Eukaryota</taxon>
        <taxon>Viridiplantae</taxon>
        <taxon>Streptophyta</taxon>
        <taxon>Embryophyta</taxon>
        <taxon>Tracheophyta</taxon>
        <taxon>Spermatophyta</taxon>
        <taxon>Magnoliopsida</taxon>
        <taxon>Ranunculales</taxon>
        <taxon>Papaveraceae</taxon>
        <taxon>Papaveroideae</taxon>
        <taxon>Macleaya</taxon>
    </lineage>
</organism>
<sequence>MSPTMAPAYHHHHHQQQQQQLDELLFTSDPSFAIHGEILMLVLVILFALFLSFLIFSLFTKRATRSIDHEQDDDSCNRIPPTICLVEVLECVD</sequence>
<dbReference type="InParanoid" id="A0A200PLR1"/>
<accession>A0A200PLR1</accession>
<dbReference type="EMBL" id="MVGT01004544">
    <property type="protein sequence ID" value="OUZ99139.1"/>
    <property type="molecule type" value="Genomic_DNA"/>
</dbReference>
<keyword evidence="1" id="KW-1133">Transmembrane helix</keyword>
<gene>
    <name evidence="2" type="ORF">BVC80_9077g76</name>
</gene>
<evidence type="ECO:0000313" key="3">
    <source>
        <dbReference type="Proteomes" id="UP000195402"/>
    </source>
</evidence>
<dbReference type="Proteomes" id="UP000195402">
    <property type="component" value="Unassembled WGS sequence"/>
</dbReference>